<dbReference type="PANTHER" id="PTHR37817:SF1">
    <property type="entry name" value="N-ACETYLTRANSFERASE EIS"/>
    <property type="match status" value="1"/>
</dbReference>
<dbReference type="InterPro" id="IPR036527">
    <property type="entry name" value="SCP2_sterol-bd_dom_sf"/>
</dbReference>
<dbReference type="KEGG" id="aqt:FN924_07725"/>
<protein>
    <submittedName>
        <fullName evidence="2">GNAT family N-acetyltransferase</fullName>
    </submittedName>
</protein>
<dbReference type="Proteomes" id="UP000315215">
    <property type="component" value="Chromosome"/>
</dbReference>
<keyword evidence="2" id="KW-0808">Transferase</keyword>
<dbReference type="InterPro" id="IPR000182">
    <property type="entry name" value="GNAT_dom"/>
</dbReference>
<dbReference type="GO" id="GO:0030649">
    <property type="term" value="P:aminoglycoside antibiotic catabolic process"/>
    <property type="evidence" value="ECO:0007669"/>
    <property type="project" value="TreeGrafter"/>
</dbReference>
<dbReference type="SUPFAM" id="SSF55718">
    <property type="entry name" value="SCP-like"/>
    <property type="match status" value="1"/>
</dbReference>
<dbReference type="InterPro" id="IPR051554">
    <property type="entry name" value="Acetyltransferase_Eis"/>
</dbReference>
<organism evidence="2 3">
    <name type="scientific">Radiobacillus deserti</name>
    <dbReference type="NCBI Taxonomy" id="2594883"/>
    <lineage>
        <taxon>Bacteria</taxon>
        <taxon>Bacillati</taxon>
        <taxon>Bacillota</taxon>
        <taxon>Bacilli</taxon>
        <taxon>Bacillales</taxon>
        <taxon>Bacillaceae</taxon>
        <taxon>Radiobacillus</taxon>
    </lineage>
</organism>
<dbReference type="InterPro" id="IPR025559">
    <property type="entry name" value="Eis_dom"/>
</dbReference>
<dbReference type="OrthoDB" id="9768284at2"/>
<dbReference type="RefSeq" id="WP_143893274.1">
    <property type="nucleotide sequence ID" value="NZ_CP041666.1"/>
</dbReference>
<dbReference type="GO" id="GO:0034069">
    <property type="term" value="F:aminoglycoside N-acetyltransferase activity"/>
    <property type="evidence" value="ECO:0007669"/>
    <property type="project" value="TreeGrafter"/>
</dbReference>
<dbReference type="EMBL" id="CP041666">
    <property type="protein sequence ID" value="QDP40063.1"/>
    <property type="molecule type" value="Genomic_DNA"/>
</dbReference>
<sequence>MEIKELTSSEFDSAIDLGEYAFNRAIPEQERKERKADMEQHKVLGYWEGDQLAAKLHIRPLEAFLGSKKIPFGGIAGVATWPEFRRQGKVDELIREALRLMKGANQSISLLHPFSIGFYRRFGWEMTQYEHTYLFKPTDIEKRKAQCRTERVKFSDMKPILMDLYERKAQQYGLTLARTEWWWEKRILTGDEQIVLFWNDNREAEGYLISRLEKAKLQVEEMVFFTESAFHGLLQWVRNHDSMIERVEMVSWPDEWIDFYLEGEKVDRKVHPYFMTRIVNVSDFLLQYPFFHPEISCSIGLSITDPCASWNEGKWSLDIKKGKVVEVLKKENFEAPLKLELSIQVLTAWLLGSQSIDALQRMNQIKASGDKQVLPYLVKPLTPAFMDFF</sequence>
<dbReference type="Gene3D" id="3.40.630.30">
    <property type="match status" value="2"/>
</dbReference>
<name>A0A516KF95_9BACI</name>
<dbReference type="SUPFAM" id="SSF55729">
    <property type="entry name" value="Acyl-CoA N-acyltransferases (Nat)"/>
    <property type="match status" value="1"/>
</dbReference>
<gene>
    <name evidence="2" type="ORF">FN924_07725</name>
</gene>
<dbReference type="PROSITE" id="PS51186">
    <property type="entry name" value="GNAT"/>
    <property type="match status" value="1"/>
</dbReference>
<dbReference type="Gene3D" id="3.30.1050.10">
    <property type="entry name" value="SCP2 sterol-binding domain"/>
    <property type="match status" value="1"/>
</dbReference>
<dbReference type="PANTHER" id="PTHR37817">
    <property type="entry name" value="N-ACETYLTRANSFERASE EIS"/>
    <property type="match status" value="1"/>
</dbReference>
<dbReference type="InterPro" id="IPR041380">
    <property type="entry name" value="Acetyltransf_17"/>
</dbReference>
<dbReference type="Pfam" id="PF13530">
    <property type="entry name" value="SCP2_2"/>
    <property type="match status" value="1"/>
</dbReference>
<proteinExistence type="predicted"/>
<dbReference type="AlphaFoldDB" id="A0A516KF95"/>
<evidence type="ECO:0000313" key="2">
    <source>
        <dbReference type="EMBL" id="QDP40063.1"/>
    </source>
</evidence>
<dbReference type="InterPro" id="IPR016181">
    <property type="entry name" value="Acyl_CoA_acyltransferase"/>
</dbReference>
<accession>A0A516KF95</accession>
<evidence type="ECO:0000313" key="3">
    <source>
        <dbReference type="Proteomes" id="UP000315215"/>
    </source>
</evidence>
<keyword evidence="3" id="KW-1185">Reference proteome</keyword>
<dbReference type="Pfam" id="PF13527">
    <property type="entry name" value="Acetyltransf_9"/>
    <property type="match status" value="1"/>
</dbReference>
<evidence type="ECO:0000259" key="1">
    <source>
        <dbReference type="PROSITE" id="PS51186"/>
    </source>
</evidence>
<dbReference type="Pfam" id="PF17668">
    <property type="entry name" value="Acetyltransf_17"/>
    <property type="match status" value="1"/>
</dbReference>
<feature type="domain" description="N-acetyltransferase" evidence="1">
    <location>
        <begin position="1"/>
        <end position="147"/>
    </location>
</feature>
<reference evidence="2 3" key="1">
    <citation type="submission" date="2019-07" db="EMBL/GenBank/DDBJ databases">
        <authorList>
            <person name="Li J."/>
        </authorList>
    </citation>
    <scope>NUCLEOTIDE SEQUENCE [LARGE SCALE GENOMIC DNA]</scope>
    <source>
        <strain evidence="2 3">TKL69</strain>
    </source>
</reference>